<dbReference type="EMBL" id="JRKJ01000023">
    <property type="protein sequence ID" value="KGQ17937.1"/>
    <property type="molecule type" value="Genomic_DNA"/>
</dbReference>
<dbReference type="Proteomes" id="UP000030518">
    <property type="component" value="Unassembled WGS sequence"/>
</dbReference>
<evidence type="ECO:0000313" key="1">
    <source>
        <dbReference type="EMBL" id="KGQ17937.1"/>
    </source>
</evidence>
<accession>A0A0A2WGV2</accession>
<reference evidence="1 2" key="1">
    <citation type="submission" date="2014-09" db="EMBL/GenBank/DDBJ databases">
        <title>Genome sequences of Lysobacter dokdonensis DS-58.</title>
        <authorList>
            <person name="Kim J.F."/>
            <person name="Kwak M.-J."/>
        </authorList>
    </citation>
    <scope>NUCLEOTIDE SEQUENCE [LARGE SCALE GENOMIC DNA]</scope>
    <source>
        <strain evidence="1 2">DS-58</strain>
    </source>
</reference>
<gene>
    <name evidence="1" type="ORF">LF41_1791</name>
</gene>
<sequence length="115" mass="12560">MALVLRDYLLSLYDMTALVEQSLIEAGLAHKGACPNQHGADQAMISELIEGLNTLPLHGFPDEAGNRIPIYSISDGALTVVMRPLRMLTGQVKIQSEIRSVSSGVSYKLPYFGKR</sequence>
<dbReference type="AlphaFoldDB" id="A0A0A2WGV2"/>
<organism evidence="1 2">
    <name type="scientific">Lysobacter dokdonensis DS-58</name>
    <dbReference type="NCBI Taxonomy" id="1300345"/>
    <lineage>
        <taxon>Bacteria</taxon>
        <taxon>Pseudomonadati</taxon>
        <taxon>Pseudomonadota</taxon>
        <taxon>Gammaproteobacteria</taxon>
        <taxon>Lysobacterales</taxon>
        <taxon>Lysobacteraceae</taxon>
        <taxon>Noviluteimonas</taxon>
    </lineage>
</organism>
<keyword evidence="2" id="KW-1185">Reference proteome</keyword>
<protein>
    <submittedName>
        <fullName evidence="1">Uncharacterized protein</fullName>
    </submittedName>
</protein>
<comment type="caution">
    <text evidence="1">The sequence shown here is derived from an EMBL/GenBank/DDBJ whole genome shotgun (WGS) entry which is preliminary data.</text>
</comment>
<evidence type="ECO:0000313" key="2">
    <source>
        <dbReference type="Proteomes" id="UP000030518"/>
    </source>
</evidence>
<name>A0A0A2WGV2_9GAMM</name>
<proteinExistence type="predicted"/>